<evidence type="ECO:0000313" key="1">
    <source>
        <dbReference type="EMBL" id="EAT58040.1"/>
    </source>
</evidence>
<dbReference type="EMBL" id="AASE01000039">
    <property type="protein sequence ID" value="EAT58040.1"/>
    <property type="molecule type" value="Genomic_DNA"/>
</dbReference>
<reference evidence="1 2" key="1">
    <citation type="submission" date="2006-07" db="EMBL/GenBank/DDBJ databases">
        <title>Annotation of the draft genome assembly of Chlorobium ferroxidans DSM 13031.</title>
        <authorList>
            <consortium name="US DOE Joint Genome Institute (JGI-ORNL)"/>
            <person name="Larimer F."/>
            <person name="Land M."/>
            <person name="Hauser L."/>
        </authorList>
    </citation>
    <scope>NUCLEOTIDE SEQUENCE [LARGE SCALE GENOMIC DNA]</scope>
    <source>
        <strain evidence="1 2">DSM 13031</strain>
    </source>
</reference>
<name>Q0YP19_9CHLB</name>
<gene>
    <name evidence="1" type="ORF">CferDRAFT_0038</name>
</gene>
<sequence length="140" mass="16671">MHRTLIILFQLINNMLRRSFCLALRISRYNDKKICNRGQTPEVKNLYILTFFLKRQFGTSFCQQFTDRHLFYLICRLFSFLFQTAHKTPLFIYLPYFITTYSHKATKKLQSGKNKYHVNIQKSPLTDTKKAREFSPASNG</sequence>
<comment type="caution">
    <text evidence="1">The sequence shown here is derived from an EMBL/GenBank/DDBJ whole genome shotgun (WGS) entry which is preliminary data.</text>
</comment>
<dbReference type="AlphaFoldDB" id="Q0YP19"/>
<organism evidence="1 2">
    <name type="scientific">Chlorobium ferrooxidans DSM 13031</name>
    <dbReference type="NCBI Taxonomy" id="377431"/>
    <lineage>
        <taxon>Bacteria</taxon>
        <taxon>Pseudomonadati</taxon>
        <taxon>Chlorobiota</taxon>
        <taxon>Chlorobiia</taxon>
        <taxon>Chlorobiales</taxon>
        <taxon>Chlorobiaceae</taxon>
        <taxon>Chlorobium/Pelodictyon group</taxon>
        <taxon>Chlorobium</taxon>
    </lineage>
</organism>
<evidence type="ECO:0000313" key="2">
    <source>
        <dbReference type="Proteomes" id="UP000004162"/>
    </source>
</evidence>
<protein>
    <submittedName>
        <fullName evidence="1">Uncharacterized protein</fullName>
    </submittedName>
</protein>
<accession>Q0YP19</accession>
<reference evidence="1 2" key="2">
    <citation type="submission" date="2006-07" db="EMBL/GenBank/DDBJ databases">
        <title>Sequencing of the draft genome and assembly of Chlorobium ferroxidans DSM 13031.</title>
        <authorList>
            <consortium name="US DOE Joint Genome Institute (JGI-PGF)"/>
            <person name="Copeland A."/>
            <person name="Lucas S."/>
            <person name="Lapidus A."/>
            <person name="Barry K."/>
            <person name="Glavina del Rio T."/>
            <person name="Dalin E."/>
            <person name="Tice H."/>
            <person name="Bruce D."/>
            <person name="Pitluck S."/>
            <person name="Richardson P."/>
        </authorList>
    </citation>
    <scope>NUCLEOTIDE SEQUENCE [LARGE SCALE GENOMIC DNA]</scope>
    <source>
        <strain evidence="1 2">DSM 13031</strain>
    </source>
</reference>
<proteinExistence type="predicted"/>
<keyword evidence="2" id="KW-1185">Reference proteome</keyword>
<dbReference type="Proteomes" id="UP000004162">
    <property type="component" value="Unassembled WGS sequence"/>
</dbReference>